<dbReference type="EMBL" id="JALDAX010000010">
    <property type="protein sequence ID" value="MCI3243172.1"/>
    <property type="molecule type" value="Genomic_DNA"/>
</dbReference>
<protein>
    <recommendedName>
        <fullName evidence="3">DUF262 domain-containing protein</fullName>
    </recommendedName>
</protein>
<dbReference type="RefSeq" id="WP_242711460.1">
    <property type="nucleotide sequence ID" value="NZ_JALDAX010000010.1"/>
</dbReference>
<dbReference type="Proteomes" id="UP001165270">
    <property type="component" value="Unassembled WGS sequence"/>
</dbReference>
<evidence type="ECO:0000313" key="2">
    <source>
        <dbReference type="Proteomes" id="UP001165270"/>
    </source>
</evidence>
<evidence type="ECO:0000313" key="1">
    <source>
        <dbReference type="EMBL" id="MCI3243172.1"/>
    </source>
</evidence>
<keyword evidence="2" id="KW-1185">Reference proteome</keyword>
<reference evidence="1" key="1">
    <citation type="submission" date="2022-03" db="EMBL/GenBank/DDBJ databases">
        <title>Streptomyces 7R015 and 7R016 isolated from Barleria lupulina in Thailand.</title>
        <authorList>
            <person name="Kanchanasin P."/>
            <person name="Phongsopitanun W."/>
            <person name="Tanasupawat S."/>
        </authorList>
    </citation>
    <scope>NUCLEOTIDE SEQUENCE</scope>
    <source>
        <strain evidence="1">7R016</strain>
    </source>
</reference>
<dbReference type="Pfam" id="PF21790">
    <property type="entry name" value="OGG"/>
    <property type="match status" value="1"/>
</dbReference>
<sequence length="238" mass="26400">MNPPTPLPEGLCPLVDEHRERRQEPVRFRPEIWRVRLEPHGVAGVLEIGRAGSKAGERLISREDLARLRDEVGADPDGLRGLFAAVMIWGSGTTNGRGPRYTEAALDDRQRLLSALVGTRAKVCAGDLDGAYRGFRVNGVGRSFFTKWFAVVDDGSAEERALILDDRVFQTLNALGWVSWRAAGTRNRAARYVAYVRDMHSWAKTLDVAPAWLEWLMFDLSGNVRPQGGSRTAAAEDD</sequence>
<evidence type="ECO:0008006" key="3">
    <source>
        <dbReference type="Google" id="ProtNLM"/>
    </source>
</evidence>
<gene>
    <name evidence="1" type="ORF">MQN93_25945</name>
</gene>
<name>A0ABS9XNJ1_9ACTN</name>
<dbReference type="InterPro" id="IPR048868">
    <property type="entry name" value="OGG-like_put"/>
</dbReference>
<organism evidence="1 2">
    <name type="scientific">Streptomyces spinosisporus</name>
    <dbReference type="NCBI Taxonomy" id="2927582"/>
    <lineage>
        <taxon>Bacteria</taxon>
        <taxon>Bacillati</taxon>
        <taxon>Actinomycetota</taxon>
        <taxon>Actinomycetes</taxon>
        <taxon>Kitasatosporales</taxon>
        <taxon>Streptomycetaceae</taxon>
        <taxon>Streptomyces</taxon>
    </lineage>
</organism>
<accession>A0ABS9XNJ1</accession>
<comment type="caution">
    <text evidence="1">The sequence shown here is derived from an EMBL/GenBank/DDBJ whole genome shotgun (WGS) entry which is preliminary data.</text>
</comment>
<proteinExistence type="predicted"/>